<dbReference type="Proteomes" id="UP000219331">
    <property type="component" value="Unassembled WGS sequence"/>
</dbReference>
<dbReference type="AlphaFoldDB" id="A0A285TNY9"/>
<dbReference type="CDD" id="cd07515">
    <property type="entry name" value="HAD-like"/>
    <property type="match status" value="1"/>
</dbReference>
<dbReference type="SUPFAM" id="SSF56784">
    <property type="entry name" value="HAD-like"/>
    <property type="match status" value="1"/>
</dbReference>
<keyword evidence="1 2" id="KW-0378">Hydrolase</keyword>
<evidence type="ECO:0000313" key="3">
    <source>
        <dbReference type="Proteomes" id="UP000219331"/>
    </source>
</evidence>
<evidence type="ECO:0000256" key="1">
    <source>
        <dbReference type="ARBA" id="ARBA00022801"/>
    </source>
</evidence>
<dbReference type="STRING" id="538381.GCA_001696535_00569"/>
<dbReference type="PANTHER" id="PTHR43316">
    <property type="entry name" value="HYDROLASE, HALOACID DELAHOGENASE-RELATED"/>
    <property type="match status" value="1"/>
</dbReference>
<reference evidence="2 3" key="1">
    <citation type="submission" date="2017-08" db="EMBL/GenBank/DDBJ databases">
        <authorList>
            <person name="de Groot N.N."/>
        </authorList>
    </citation>
    <scope>NUCLEOTIDE SEQUENCE [LARGE SCALE GENOMIC DNA]</scope>
    <source>
        <strain evidence="2 3">USBA 352</strain>
    </source>
</reference>
<protein>
    <submittedName>
        <fullName evidence="2">Putative hydrolase of the HAD superfamily</fullName>
    </submittedName>
</protein>
<keyword evidence="3" id="KW-1185">Reference proteome</keyword>
<dbReference type="RefSeq" id="WP_097176305.1">
    <property type="nucleotide sequence ID" value="NZ_OBML01000013.1"/>
</dbReference>
<dbReference type="InterPro" id="IPR023198">
    <property type="entry name" value="PGP-like_dom2"/>
</dbReference>
<dbReference type="OrthoDB" id="6101375at2"/>
<accession>A0A285TNY9</accession>
<sequence length="232" mass="25776">MATLTTIGFDADDTLWHNERNFRLTEERFTDLLADYSDKDNLTERLLAAERRNLRLYGYGVKGFTLSMIETAIEVTEGKAPASVIGEILEAGRTMLSHPVEPLPHVEETLQALKGSFRLVLITKGDLFDQERKVAESGLGDHFDAVEIVPEKTAETYRTLFARHGDGPGRAMMVGNSLKSDVVPALDAGSHGVHVPYEITWALEHADIPAGRDRFHQVAHLGELQALLFRLV</sequence>
<gene>
    <name evidence="2" type="ORF">SAMN05421512_11391</name>
</gene>
<dbReference type="InterPro" id="IPR036412">
    <property type="entry name" value="HAD-like_sf"/>
</dbReference>
<dbReference type="Pfam" id="PF00702">
    <property type="entry name" value="Hydrolase"/>
    <property type="match status" value="1"/>
</dbReference>
<organism evidence="2 3">
    <name type="scientific">Stappia indica</name>
    <dbReference type="NCBI Taxonomy" id="538381"/>
    <lineage>
        <taxon>Bacteria</taxon>
        <taxon>Pseudomonadati</taxon>
        <taxon>Pseudomonadota</taxon>
        <taxon>Alphaproteobacteria</taxon>
        <taxon>Hyphomicrobiales</taxon>
        <taxon>Stappiaceae</taxon>
        <taxon>Stappia</taxon>
    </lineage>
</organism>
<dbReference type="GO" id="GO:0016787">
    <property type="term" value="F:hydrolase activity"/>
    <property type="evidence" value="ECO:0007669"/>
    <property type="project" value="UniProtKB-KW"/>
</dbReference>
<dbReference type="Gene3D" id="3.40.50.1000">
    <property type="entry name" value="HAD superfamily/HAD-like"/>
    <property type="match status" value="1"/>
</dbReference>
<dbReference type="Gene3D" id="1.10.150.240">
    <property type="entry name" value="Putative phosphatase, domain 2"/>
    <property type="match status" value="1"/>
</dbReference>
<name>A0A285TNY9_9HYPH</name>
<dbReference type="PANTHER" id="PTHR43316:SF8">
    <property type="entry name" value="HAD FAMILY HYDROLASE"/>
    <property type="match status" value="1"/>
</dbReference>
<evidence type="ECO:0000313" key="2">
    <source>
        <dbReference type="EMBL" id="SOC23876.1"/>
    </source>
</evidence>
<dbReference type="InterPro" id="IPR051540">
    <property type="entry name" value="S-2-haloacid_dehalogenase"/>
</dbReference>
<proteinExistence type="predicted"/>
<dbReference type="InterPro" id="IPR023214">
    <property type="entry name" value="HAD_sf"/>
</dbReference>
<dbReference type="EMBL" id="OBML01000013">
    <property type="protein sequence ID" value="SOC23876.1"/>
    <property type="molecule type" value="Genomic_DNA"/>
</dbReference>